<protein>
    <submittedName>
        <fullName evidence="2">Uncharacterized protein</fullName>
    </submittedName>
</protein>
<dbReference type="AlphaFoldDB" id="A0A5B0MQJ2"/>
<name>A0A5B0MQJ2_PUCGR</name>
<evidence type="ECO:0000256" key="1">
    <source>
        <dbReference type="SAM" id="MobiDB-lite"/>
    </source>
</evidence>
<dbReference type="EMBL" id="VSWC01000144">
    <property type="protein sequence ID" value="KAA1078378.1"/>
    <property type="molecule type" value="Genomic_DNA"/>
</dbReference>
<reference evidence="2 3" key="1">
    <citation type="submission" date="2019-05" db="EMBL/GenBank/DDBJ databases">
        <title>Emergence of the Ug99 lineage of the wheat stem rust pathogen through somatic hybridization.</title>
        <authorList>
            <person name="Li F."/>
            <person name="Upadhyaya N.M."/>
            <person name="Sperschneider J."/>
            <person name="Matny O."/>
            <person name="Nguyen-Phuc H."/>
            <person name="Mago R."/>
            <person name="Raley C."/>
            <person name="Miller M.E."/>
            <person name="Silverstein K.A.T."/>
            <person name="Henningsen E."/>
            <person name="Hirsch C.D."/>
            <person name="Visser B."/>
            <person name="Pretorius Z.A."/>
            <person name="Steffenson B.J."/>
            <person name="Schwessinger B."/>
            <person name="Dodds P.N."/>
            <person name="Figueroa M."/>
        </authorList>
    </citation>
    <scope>NUCLEOTIDE SEQUENCE [LARGE SCALE GENOMIC DNA]</scope>
    <source>
        <strain evidence="2">21-0</strain>
    </source>
</reference>
<evidence type="ECO:0000313" key="2">
    <source>
        <dbReference type="EMBL" id="KAA1078378.1"/>
    </source>
</evidence>
<keyword evidence="3" id="KW-1185">Reference proteome</keyword>
<feature type="region of interest" description="Disordered" evidence="1">
    <location>
        <begin position="57"/>
        <end position="108"/>
    </location>
</feature>
<organism evidence="2 3">
    <name type="scientific">Puccinia graminis f. sp. tritici</name>
    <dbReference type="NCBI Taxonomy" id="56615"/>
    <lineage>
        <taxon>Eukaryota</taxon>
        <taxon>Fungi</taxon>
        <taxon>Dikarya</taxon>
        <taxon>Basidiomycota</taxon>
        <taxon>Pucciniomycotina</taxon>
        <taxon>Pucciniomycetes</taxon>
        <taxon>Pucciniales</taxon>
        <taxon>Pucciniaceae</taxon>
        <taxon>Puccinia</taxon>
    </lineage>
</organism>
<proteinExistence type="predicted"/>
<dbReference type="Proteomes" id="UP000324748">
    <property type="component" value="Unassembled WGS sequence"/>
</dbReference>
<accession>A0A5B0MQJ2</accession>
<gene>
    <name evidence="2" type="ORF">PGT21_034248</name>
</gene>
<comment type="caution">
    <text evidence="2">The sequence shown here is derived from an EMBL/GenBank/DDBJ whole genome shotgun (WGS) entry which is preliminary data.</text>
</comment>
<sequence length="108" mass="12169">MARWLPLRYTTSTRLYSLAGQEHYVLYPQEPLCSPLCRFLVGLLGFWSPDRWIIIGRPSRPSEPSPDPWNCSGTLDHAQGPLNADQKAPRPPKAVGSLSDDPKRPRCL</sequence>
<evidence type="ECO:0000313" key="3">
    <source>
        <dbReference type="Proteomes" id="UP000324748"/>
    </source>
</evidence>